<evidence type="ECO:0000256" key="6">
    <source>
        <dbReference type="ARBA" id="ARBA00037589"/>
    </source>
</evidence>
<dbReference type="Gene3D" id="3.40.50.10090">
    <property type="match status" value="2"/>
</dbReference>
<dbReference type="Pfam" id="PF02602">
    <property type="entry name" value="HEM4"/>
    <property type="match status" value="1"/>
</dbReference>
<dbReference type="Proteomes" id="UP001431449">
    <property type="component" value="Unassembled WGS sequence"/>
</dbReference>
<evidence type="ECO:0000256" key="3">
    <source>
        <dbReference type="ARBA" id="ARBA00013109"/>
    </source>
</evidence>
<evidence type="ECO:0000256" key="9">
    <source>
        <dbReference type="RuleBase" id="RU366031"/>
    </source>
</evidence>
<sequence>MTSIIHRNDLAGWQVLALRPAGECRTLRRRIERLGGTLHCAAPWRIERVDEQADSLKRALDASLWLVTSPNAARCASGLVVLPRFSGTALAVGPGTRRALMRAGIARVAIPEGDFRSEGLLAMPALRTAREVVLVTGEGGRGLLDRELARRGVAVKRIEVYRRRPRHWTPVVLERLAATPRPCAVLVSSAEALGGGAALAEALAGFELVVSSERVAEAALRLGLPVARVAGSAAPEALVEALRLHAKPAPIR</sequence>
<dbReference type="PANTHER" id="PTHR38042">
    <property type="entry name" value="UROPORPHYRINOGEN-III SYNTHASE, CHLOROPLASTIC"/>
    <property type="match status" value="1"/>
</dbReference>
<accession>A0ABT0GGC3</accession>
<comment type="caution">
    <text evidence="11">The sequence shown here is derived from an EMBL/GenBank/DDBJ whole genome shotgun (WGS) entry which is preliminary data.</text>
</comment>
<comment type="function">
    <text evidence="6 9">Catalyzes cyclization of the linear tetrapyrrole, hydroxymethylbilane, to the macrocyclic uroporphyrinogen III.</text>
</comment>
<evidence type="ECO:0000313" key="11">
    <source>
        <dbReference type="EMBL" id="MCK7593587.1"/>
    </source>
</evidence>
<evidence type="ECO:0000259" key="10">
    <source>
        <dbReference type="Pfam" id="PF02602"/>
    </source>
</evidence>
<proteinExistence type="inferred from homology"/>
<dbReference type="EC" id="4.2.1.75" evidence="3 9"/>
<dbReference type="CDD" id="cd06578">
    <property type="entry name" value="HemD"/>
    <property type="match status" value="1"/>
</dbReference>
<comment type="catalytic activity">
    <reaction evidence="8 9">
        <text>hydroxymethylbilane = uroporphyrinogen III + H2O</text>
        <dbReference type="Rhea" id="RHEA:18965"/>
        <dbReference type="ChEBI" id="CHEBI:15377"/>
        <dbReference type="ChEBI" id="CHEBI:57308"/>
        <dbReference type="ChEBI" id="CHEBI:57845"/>
        <dbReference type="EC" id="4.2.1.75"/>
    </reaction>
</comment>
<organism evidence="11 12">
    <name type="scientific">Pseudomarimonas salicorniae</name>
    <dbReference type="NCBI Taxonomy" id="2933270"/>
    <lineage>
        <taxon>Bacteria</taxon>
        <taxon>Pseudomonadati</taxon>
        <taxon>Pseudomonadota</taxon>
        <taxon>Gammaproteobacteria</taxon>
        <taxon>Lysobacterales</taxon>
        <taxon>Lysobacteraceae</taxon>
        <taxon>Pseudomarimonas</taxon>
    </lineage>
</organism>
<dbReference type="EMBL" id="JALNMH010000005">
    <property type="protein sequence ID" value="MCK7593587.1"/>
    <property type="molecule type" value="Genomic_DNA"/>
</dbReference>
<protein>
    <recommendedName>
        <fullName evidence="7 9">Uroporphyrinogen-III synthase</fullName>
        <ecNumber evidence="3 9">4.2.1.75</ecNumber>
    </recommendedName>
</protein>
<dbReference type="InterPro" id="IPR036108">
    <property type="entry name" value="4pyrrol_syn_uPrphyn_synt_sf"/>
</dbReference>
<evidence type="ECO:0000256" key="4">
    <source>
        <dbReference type="ARBA" id="ARBA00023239"/>
    </source>
</evidence>
<evidence type="ECO:0000313" key="12">
    <source>
        <dbReference type="Proteomes" id="UP001431449"/>
    </source>
</evidence>
<name>A0ABT0GGC3_9GAMM</name>
<evidence type="ECO:0000256" key="7">
    <source>
        <dbReference type="ARBA" id="ARBA00040167"/>
    </source>
</evidence>
<comment type="pathway">
    <text evidence="1 9">Porphyrin-containing compound metabolism; protoporphyrin-IX biosynthesis; coproporphyrinogen-III from 5-aminolevulinate: step 3/4.</text>
</comment>
<gene>
    <name evidence="11" type="ORF">M0G41_07890</name>
</gene>
<evidence type="ECO:0000256" key="8">
    <source>
        <dbReference type="ARBA" id="ARBA00048617"/>
    </source>
</evidence>
<dbReference type="InterPro" id="IPR003754">
    <property type="entry name" value="4pyrrol_synth_uPrphyn_synth"/>
</dbReference>
<keyword evidence="5 9" id="KW-0627">Porphyrin biosynthesis</keyword>
<evidence type="ECO:0000256" key="1">
    <source>
        <dbReference type="ARBA" id="ARBA00004772"/>
    </source>
</evidence>
<dbReference type="InterPro" id="IPR039793">
    <property type="entry name" value="UROS/Hem4"/>
</dbReference>
<feature type="domain" description="Tetrapyrrole biosynthesis uroporphyrinogen III synthase" evidence="10">
    <location>
        <begin position="27"/>
        <end position="240"/>
    </location>
</feature>
<dbReference type="SUPFAM" id="SSF69618">
    <property type="entry name" value="HemD-like"/>
    <property type="match status" value="1"/>
</dbReference>
<reference evidence="11" key="1">
    <citation type="submission" date="2022-04" db="EMBL/GenBank/DDBJ databases">
        <title>Lysobacter sp. CAU 1642 isolated from sea sand.</title>
        <authorList>
            <person name="Kim W."/>
        </authorList>
    </citation>
    <scope>NUCLEOTIDE SEQUENCE</scope>
    <source>
        <strain evidence="11">CAU 1642</strain>
    </source>
</reference>
<comment type="similarity">
    <text evidence="2 9">Belongs to the uroporphyrinogen-III synthase family.</text>
</comment>
<evidence type="ECO:0000256" key="2">
    <source>
        <dbReference type="ARBA" id="ARBA00008133"/>
    </source>
</evidence>
<evidence type="ECO:0000256" key="5">
    <source>
        <dbReference type="ARBA" id="ARBA00023244"/>
    </source>
</evidence>
<keyword evidence="12" id="KW-1185">Reference proteome</keyword>
<dbReference type="PANTHER" id="PTHR38042:SF1">
    <property type="entry name" value="UROPORPHYRINOGEN-III SYNTHASE, CHLOROPLASTIC"/>
    <property type="match status" value="1"/>
</dbReference>
<dbReference type="RefSeq" id="WP_248207349.1">
    <property type="nucleotide sequence ID" value="NZ_JALNMH010000005.1"/>
</dbReference>
<keyword evidence="4 9" id="KW-0456">Lyase</keyword>